<proteinExistence type="predicted"/>
<sequence length="326" mass="36654">MNWCWSVILLSVTAIQGRRYATNQLQGRIYGQQQQLHRRHGHGEDFFDTDNWNWQWHEEDYLVTNWQRKCSKYQLGNSVKSFIANGVAADMDKFPYLVGLLLFDSPRIFQCGGSLISTKFILTAGHCLLRASEGRVYVGSYVYANAASAEAVYNVTRSNFIINERYDGRHGFLDDIALIKLKDPVALSPRVKVIPLARNFFSEEFLQNELVTAAGWGRTSDNSTSFNTKLYYVVTPVLSYDKCMCYYLPGLVNRRKHLCADGTGGRGGCDGDSGGPLVYKFRGMDYLVGVTSFGSAGGCEIGHPTVYTKVTNYLAWIYKKTGIRAP</sequence>
<dbReference type="InterPro" id="IPR033116">
    <property type="entry name" value="TRYPSIN_SER"/>
</dbReference>
<keyword evidence="3" id="KW-0732">Signal</keyword>
<protein>
    <submittedName>
        <fullName evidence="6">Brachyurin</fullName>
    </submittedName>
</protein>
<dbReference type="PANTHER" id="PTHR24260:SF136">
    <property type="entry name" value="GH08193P-RELATED"/>
    <property type="match status" value="1"/>
</dbReference>
<dbReference type="Pfam" id="PF00089">
    <property type="entry name" value="Trypsin"/>
    <property type="match status" value="1"/>
</dbReference>
<dbReference type="AlphaFoldDB" id="A0A9J7IEZ8"/>
<dbReference type="CDD" id="cd00190">
    <property type="entry name" value="Tryp_SPc"/>
    <property type="match status" value="1"/>
</dbReference>
<keyword evidence="5" id="KW-1185">Reference proteome</keyword>
<reference evidence="6" key="1">
    <citation type="submission" date="2025-08" db="UniProtKB">
        <authorList>
            <consortium name="RefSeq"/>
        </authorList>
    </citation>
    <scope>IDENTIFICATION</scope>
    <source>
        <strain evidence="6">Aabys</strain>
        <tissue evidence="6">Whole body</tissue>
    </source>
</reference>
<dbReference type="InterPro" id="IPR051333">
    <property type="entry name" value="CLIP_Serine_Protease"/>
</dbReference>
<evidence type="ECO:0000313" key="5">
    <source>
        <dbReference type="Proteomes" id="UP001652621"/>
    </source>
</evidence>
<keyword evidence="2" id="KW-0645">Protease</keyword>
<feature type="domain" description="Peptidase S1" evidence="4">
    <location>
        <begin position="83"/>
        <end position="322"/>
    </location>
</feature>
<dbReference type="InterPro" id="IPR018114">
    <property type="entry name" value="TRYPSIN_HIS"/>
</dbReference>
<evidence type="ECO:0000259" key="4">
    <source>
        <dbReference type="PROSITE" id="PS50240"/>
    </source>
</evidence>
<dbReference type="KEGG" id="mde:109613894"/>
<dbReference type="Gene3D" id="2.40.10.10">
    <property type="entry name" value="Trypsin-like serine proteases"/>
    <property type="match status" value="1"/>
</dbReference>
<dbReference type="Proteomes" id="UP001652621">
    <property type="component" value="Unplaced"/>
</dbReference>
<keyword evidence="1" id="KW-1015">Disulfide bond</keyword>
<feature type="signal peptide" evidence="3">
    <location>
        <begin position="1"/>
        <end position="17"/>
    </location>
</feature>
<dbReference type="PRINTS" id="PR00722">
    <property type="entry name" value="CHYMOTRYPSIN"/>
</dbReference>
<dbReference type="PROSITE" id="PS00135">
    <property type="entry name" value="TRYPSIN_SER"/>
    <property type="match status" value="1"/>
</dbReference>
<dbReference type="PROSITE" id="PS50240">
    <property type="entry name" value="TRYPSIN_DOM"/>
    <property type="match status" value="1"/>
</dbReference>
<name>A0A9J7IEZ8_MUSDO</name>
<dbReference type="VEuPathDB" id="VectorBase:MDOMA2_006242"/>
<dbReference type="InterPro" id="IPR009003">
    <property type="entry name" value="Peptidase_S1_PA"/>
</dbReference>
<feature type="chain" id="PRO_5047511767" evidence="3">
    <location>
        <begin position="18"/>
        <end position="326"/>
    </location>
</feature>
<dbReference type="SMART" id="SM00020">
    <property type="entry name" value="Tryp_SPc"/>
    <property type="match status" value="1"/>
</dbReference>
<keyword evidence="2" id="KW-0378">Hydrolase</keyword>
<dbReference type="GO" id="GO:0004252">
    <property type="term" value="F:serine-type endopeptidase activity"/>
    <property type="evidence" value="ECO:0007669"/>
    <property type="project" value="InterPro"/>
</dbReference>
<evidence type="ECO:0000256" key="1">
    <source>
        <dbReference type="ARBA" id="ARBA00023157"/>
    </source>
</evidence>
<dbReference type="RefSeq" id="XP_019894616.2">
    <property type="nucleotide sequence ID" value="XM_020039057.2"/>
</dbReference>
<evidence type="ECO:0000256" key="3">
    <source>
        <dbReference type="SAM" id="SignalP"/>
    </source>
</evidence>
<evidence type="ECO:0000313" key="6">
    <source>
        <dbReference type="RefSeq" id="XP_019894616.2"/>
    </source>
</evidence>
<dbReference type="InterPro" id="IPR001314">
    <property type="entry name" value="Peptidase_S1A"/>
</dbReference>
<gene>
    <name evidence="6" type="primary">LOC109613894</name>
</gene>
<dbReference type="InterPro" id="IPR043504">
    <property type="entry name" value="Peptidase_S1_PA_chymotrypsin"/>
</dbReference>
<dbReference type="InterPro" id="IPR001254">
    <property type="entry name" value="Trypsin_dom"/>
</dbReference>
<evidence type="ECO:0000256" key="2">
    <source>
        <dbReference type="RuleBase" id="RU363034"/>
    </source>
</evidence>
<keyword evidence="2" id="KW-0720">Serine protease</keyword>
<dbReference type="GO" id="GO:0006508">
    <property type="term" value="P:proteolysis"/>
    <property type="evidence" value="ECO:0007669"/>
    <property type="project" value="InterPro"/>
</dbReference>
<dbReference type="PANTHER" id="PTHR24260">
    <property type="match status" value="1"/>
</dbReference>
<dbReference type="SUPFAM" id="SSF50494">
    <property type="entry name" value="Trypsin-like serine proteases"/>
    <property type="match status" value="1"/>
</dbReference>
<dbReference type="OrthoDB" id="5565075at2759"/>
<accession>A0A9J7IEZ8</accession>
<organism evidence="5 6">
    <name type="scientific">Musca domestica</name>
    <name type="common">House fly</name>
    <dbReference type="NCBI Taxonomy" id="7370"/>
    <lineage>
        <taxon>Eukaryota</taxon>
        <taxon>Metazoa</taxon>
        <taxon>Ecdysozoa</taxon>
        <taxon>Arthropoda</taxon>
        <taxon>Hexapoda</taxon>
        <taxon>Insecta</taxon>
        <taxon>Pterygota</taxon>
        <taxon>Neoptera</taxon>
        <taxon>Endopterygota</taxon>
        <taxon>Diptera</taxon>
        <taxon>Brachycera</taxon>
        <taxon>Muscomorpha</taxon>
        <taxon>Muscoidea</taxon>
        <taxon>Muscidae</taxon>
        <taxon>Musca</taxon>
    </lineage>
</organism>
<dbReference type="GeneID" id="109613894"/>
<dbReference type="PROSITE" id="PS00134">
    <property type="entry name" value="TRYPSIN_HIS"/>
    <property type="match status" value="1"/>
</dbReference>